<accession>A0AAV0RXJ4</accession>
<dbReference type="PROSITE" id="PS51720">
    <property type="entry name" value="G_AIG1"/>
    <property type="match status" value="1"/>
</dbReference>
<reference evidence="5" key="1">
    <citation type="submission" date="2022-08" db="EMBL/GenBank/DDBJ databases">
        <authorList>
            <person name="Gutierrez-Valencia J."/>
        </authorList>
    </citation>
    <scope>NUCLEOTIDE SEQUENCE</scope>
</reference>
<dbReference type="InterPro" id="IPR045058">
    <property type="entry name" value="GIMA/IAN/Toc"/>
</dbReference>
<dbReference type="PROSITE" id="PS00675">
    <property type="entry name" value="SIGMA54_INTERACT_1"/>
    <property type="match status" value="1"/>
</dbReference>
<sequence length="324" mass="36411">MEDTDDWVDPIVDRTLLLVGESGSGKSSLGNRILGQESFAYKNQYGSVTTCCEIKEAYLSDTLRCQIIDTPGVVSGEDDALKEIGTACFQVKRGVHAVLLVMSVRNRLEETGIVDMLARLFTPKIMEYVIVVFTGGDLLEKEGRSLDDYLGRDSAELQKILTLCGGRKVLFDNKTADKVKQRFQVRQLLGMVSKLEVQPYTFSTLFDELQLQNRSPAVGDLSPETEKVNALIDQAYQGDTSCFKEPNNESMAAMVDKKLQDTMVMFKKEIMSEVEARKKLHSEIQKLIAETKEAVRLLQLKVDTVVDEIKEIRRKSAKQGCRFM</sequence>
<name>A0AAV0RXJ4_9ROSI</name>
<dbReference type="Gene3D" id="3.40.50.300">
    <property type="entry name" value="P-loop containing nucleotide triphosphate hydrolases"/>
    <property type="match status" value="1"/>
</dbReference>
<dbReference type="AlphaFoldDB" id="A0AAV0RXJ4"/>
<evidence type="ECO:0000313" key="6">
    <source>
        <dbReference type="Proteomes" id="UP001154282"/>
    </source>
</evidence>
<dbReference type="Proteomes" id="UP001154282">
    <property type="component" value="Unassembled WGS sequence"/>
</dbReference>
<feature type="domain" description="AIG1-type G" evidence="4">
    <location>
        <begin position="11"/>
        <end position="214"/>
    </location>
</feature>
<comment type="similarity">
    <text evidence="1">Belongs to the TRAFAC class TrmE-Era-EngA-EngB-Septin-like GTPase superfamily. AIG1/Toc34/Toc159-like paraseptin GTPase family. IAN subfamily.</text>
</comment>
<dbReference type="Pfam" id="PF04548">
    <property type="entry name" value="AIG1"/>
    <property type="match status" value="1"/>
</dbReference>
<keyword evidence="3" id="KW-0342">GTP-binding</keyword>
<organism evidence="5 6">
    <name type="scientific">Linum tenue</name>
    <dbReference type="NCBI Taxonomy" id="586396"/>
    <lineage>
        <taxon>Eukaryota</taxon>
        <taxon>Viridiplantae</taxon>
        <taxon>Streptophyta</taxon>
        <taxon>Embryophyta</taxon>
        <taxon>Tracheophyta</taxon>
        <taxon>Spermatophyta</taxon>
        <taxon>Magnoliopsida</taxon>
        <taxon>eudicotyledons</taxon>
        <taxon>Gunneridae</taxon>
        <taxon>Pentapetalae</taxon>
        <taxon>rosids</taxon>
        <taxon>fabids</taxon>
        <taxon>Malpighiales</taxon>
        <taxon>Linaceae</taxon>
        <taxon>Linum</taxon>
    </lineage>
</organism>
<evidence type="ECO:0000256" key="2">
    <source>
        <dbReference type="ARBA" id="ARBA00022741"/>
    </source>
</evidence>
<evidence type="ECO:0000256" key="3">
    <source>
        <dbReference type="ARBA" id="ARBA00023134"/>
    </source>
</evidence>
<dbReference type="FunFam" id="3.40.50.300:FF:000840">
    <property type="entry name" value="Immune-associated nucleotide-binding protein 9"/>
    <property type="match status" value="1"/>
</dbReference>
<dbReference type="InterPro" id="IPR025662">
    <property type="entry name" value="Sigma_54_int_dom_ATP-bd_1"/>
</dbReference>
<proteinExistence type="inferred from homology"/>
<evidence type="ECO:0000259" key="4">
    <source>
        <dbReference type="PROSITE" id="PS51720"/>
    </source>
</evidence>
<dbReference type="SUPFAM" id="SSF52540">
    <property type="entry name" value="P-loop containing nucleoside triphosphate hydrolases"/>
    <property type="match status" value="1"/>
</dbReference>
<protein>
    <recommendedName>
        <fullName evidence="4">AIG1-type G domain-containing protein</fullName>
    </recommendedName>
</protein>
<dbReference type="InterPro" id="IPR006703">
    <property type="entry name" value="G_AIG1"/>
</dbReference>
<dbReference type="InterPro" id="IPR027417">
    <property type="entry name" value="P-loop_NTPase"/>
</dbReference>
<keyword evidence="2" id="KW-0547">Nucleotide-binding</keyword>
<keyword evidence="6" id="KW-1185">Reference proteome</keyword>
<dbReference type="EMBL" id="CAMGYJ010000011">
    <property type="protein sequence ID" value="CAI0625598.1"/>
    <property type="molecule type" value="Genomic_DNA"/>
</dbReference>
<evidence type="ECO:0000313" key="5">
    <source>
        <dbReference type="EMBL" id="CAI0625598.1"/>
    </source>
</evidence>
<comment type="caution">
    <text evidence="5">The sequence shown here is derived from an EMBL/GenBank/DDBJ whole genome shotgun (WGS) entry which is preliminary data.</text>
</comment>
<dbReference type="PANTHER" id="PTHR10903:SF184">
    <property type="entry name" value="GTP-BINDING PROTEIN A"/>
    <property type="match status" value="1"/>
</dbReference>
<evidence type="ECO:0000256" key="1">
    <source>
        <dbReference type="ARBA" id="ARBA00008535"/>
    </source>
</evidence>
<gene>
    <name evidence="5" type="ORF">LITE_LOCUS50507</name>
</gene>
<dbReference type="PANTHER" id="PTHR10903">
    <property type="entry name" value="GTPASE, IMAP FAMILY MEMBER-RELATED"/>
    <property type="match status" value="1"/>
</dbReference>
<dbReference type="GO" id="GO:0005525">
    <property type="term" value="F:GTP binding"/>
    <property type="evidence" value="ECO:0007669"/>
    <property type="project" value="UniProtKB-KW"/>
</dbReference>